<dbReference type="Pfam" id="PF00149">
    <property type="entry name" value="Metallophos"/>
    <property type="match status" value="1"/>
</dbReference>
<name>A0ABQ4M0J2_9BACL</name>
<keyword evidence="3" id="KW-0269">Exonuclease</keyword>
<proteinExistence type="predicted"/>
<keyword evidence="4" id="KW-1185">Reference proteome</keyword>
<sequence length="440" mass="49774">MVSFKFIHAADLHLDSQFKGISGLSDNIRAYLRESTFASLERLTELAVRERADFMVISGDVYDAKDASLQAQLRFREALDRLGEHGIGVYVIHGNHDPLDGPRMGTSPKEHVHVFGPEFERVVAYRRQDRRPAAVIGGISYPTAKVTENTSRYFERSKDSSLFHIALLHANVDGDPAHETYSPCTRSDLNAAGYHYWALGHIHKRQILQENPHIVYPGNIQGRSIRETGAKGCYAVQVDEEGNVGLRFHELDTVRWFREELAIGGLESEESFHQMVEARLEAIRRERPGEMSIVRLTVIGRGRLHDRLEEGMAEELLHAFRRQAVQAAEGPGGFRGLVWIESFEIRSGPWIDREALLQEDSFLGELLRYGKRAGQDERIRSELFRGALQPLAANGELRRLLAETGEEERMGWLRRAEEMAVMLLADLGPETEGDKESDAH</sequence>
<protein>
    <submittedName>
        <fullName evidence="3">Exonuclease SbcCD subunit D</fullName>
    </submittedName>
</protein>
<evidence type="ECO:0000313" key="3">
    <source>
        <dbReference type="EMBL" id="GIO69051.1"/>
    </source>
</evidence>
<keyword evidence="3" id="KW-0540">Nuclease</keyword>
<evidence type="ECO:0000259" key="2">
    <source>
        <dbReference type="Pfam" id="PF00149"/>
    </source>
</evidence>
<keyword evidence="1" id="KW-0378">Hydrolase</keyword>
<dbReference type="InterPro" id="IPR004843">
    <property type="entry name" value="Calcineurin-like_PHP"/>
</dbReference>
<evidence type="ECO:0000313" key="4">
    <source>
        <dbReference type="Proteomes" id="UP000680638"/>
    </source>
</evidence>
<dbReference type="InterPro" id="IPR014576">
    <property type="entry name" value="Pesterase_YhaO"/>
</dbReference>
<reference evidence="3 4" key="1">
    <citation type="submission" date="2021-03" db="EMBL/GenBank/DDBJ databases">
        <title>Antimicrobial resistance genes in bacteria isolated from Japanese honey, and their potential for conferring macrolide and lincosamide resistance in the American foulbrood pathogen Paenibacillus larvae.</title>
        <authorList>
            <person name="Okamoto M."/>
            <person name="Kumagai M."/>
            <person name="Kanamori H."/>
            <person name="Takamatsu D."/>
        </authorList>
    </citation>
    <scope>NUCLEOTIDE SEQUENCE [LARGE SCALE GENOMIC DNA]</scope>
    <source>
        <strain evidence="3 4">J21TS3</strain>
    </source>
</reference>
<dbReference type="GO" id="GO:0004527">
    <property type="term" value="F:exonuclease activity"/>
    <property type="evidence" value="ECO:0007669"/>
    <property type="project" value="UniProtKB-KW"/>
</dbReference>
<dbReference type="InterPro" id="IPR041796">
    <property type="entry name" value="Mre11_N"/>
</dbReference>
<comment type="caution">
    <text evidence="3">The sequence shown here is derived from an EMBL/GenBank/DDBJ whole genome shotgun (WGS) entry which is preliminary data.</text>
</comment>
<organism evidence="3 4">
    <name type="scientific">Paenibacillus cookii</name>
    <dbReference type="NCBI Taxonomy" id="157839"/>
    <lineage>
        <taxon>Bacteria</taxon>
        <taxon>Bacillati</taxon>
        <taxon>Bacillota</taxon>
        <taxon>Bacilli</taxon>
        <taxon>Bacillales</taxon>
        <taxon>Paenibacillaceae</taxon>
        <taxon>Paenibacillus</taxon>
    </lineage>
</organism>
<dbReference type="Proteomes" id="UP000680638">
    <property type="component" value="Unassembled WGS sequence"/>
</dbReference>
<dbReference type="PANTHER" id="PTHR30337">
    <property type="entry name" value="COMPONENT OF ATP-DEPENDENT DSDNA EXONUCLEASE"/>
    <property type="match status" value="1"/>
</dbReference>
<dbReference type="InterPro" id="IPR050535">
    <property type="entry name" value="DNA_Repair-Maintenance_Comp"/>
</dbReference>
<dbReference type="InterPro" id="IPR029052">
    <property type="entry name" value="Metallo-depent_PP-like"/>
</dbReference>
<dbReference type="CDD" id="cd00840">
    <property type="entry name" value="MPP_Mre11_N"/>
    <property type="match status" value="1"/>
</dbReference>
<gene>
    <name evidence="3" type="ORF">J21TS3_38720</name>
</gene>
<dbReference type="PANTHER" id="PTHR30337:SF7">
    <property type="entry name" value="PHOSPHOESTERASE"/>
    <property type="match status" value="1"/>
</dbReference>
<dbReference type="PIRSF" id="PIRSF033091">
    <property type="entry name" value="Pesterase_YhaO"/>
    <property type="match status" value="1"/>
</dbReference>
<feature type="domain" description="Calcineurin-like phosphoesterase" evidence="2">
    <location>
        <begin position="4"/>
        <end position="204"/>
    </location>
</feature>
<accession>A0ABQ4M0J2</accession>
<dbReference type="RefSeq" id="WP_212951702.1">
    <property type="nucleotide sequence ID" value="NZ_BORW01000025.1"/>
</dbReference>
<dbReference type="EMBL" id="BORW01000025">
    <property type="protein sequence ID" value="GIO69051.1"/>
    <property type="molecule type" value="Genomic_DNA"/>
</dbReference>
<dbReference type="Gene3D" id="3.60.21.10">
    <property type="match status" value="1"/>
</dbReference>
<dbReference type="SUPFAM" id="SSF56300">
    <property type="entry name" value="Metallo-dependent phosphatases"/>
    <property type="match status" value="1"/>
</dbReference>
<evidence type="ECO:0000256" key="1">
    <source>
        <dbReference type="ARBA" id="ARBA00022801"/>
    </source>
</evidence>